<dbReference type="Gene3D" id="3.60.60.10">
    <property type="entry name" value="Penicillin V Acylase, Chain A"/>
    <property type="match status" value="1"/>
</dbReference>
<dbReference type="EMBL" id="AECZ01000002">
    <property type="protein sequence ID" value="EFL52892.1"/>
    <property type="molecule type" value="Genomic_DNA"/>
</dbReference>
<dbReference type="Proteomes" id="UP000006250">
    <property type="component" value="Unassembled WGS sequence"/>
</dbReference>
<evidence type="ECO:0000259" key="3">
    <source>
        <dbReference type="Pfam" id="PF02275"/>
    </source>
</evidence>
<dbReference type="PANTHER" id="PTHR35527:SF2">
    <property type="entry name" value="HYDROLASE"/>
    <property type="match status" value="1"/>
</dbReference>
<organism evidence="4 5">
    <name type="scientific">Solidesulfovibrio fructosivorans JJ]</name>
    <dbReference type="NCBI Taxonomy" id="596151"/>
    <lineage>
        <taxon>Bacteria</taxon>
        <taxon>Pseudomonadati</taxon>
        <taxon>Thermodesulfobacteriota</taxon>
        <taxon>Desulfovibrionia</taxon>
        <taxon>Desulfovibrionales</taxon>
        <taxon>Desulfovibrionaceae</taxon>
        <taxon>Solidesulfovibrio</taxon>
    </lineage>
</organism>
<comment type="similarity">
    <text evidence="1">Belongs to the peptidase C59 family.</text>
</comment>
<protein>
    <submittedName>
        <fullName evidence="4">Choloylglycine hydrolase</fullName>
    </submittedName>
</protein>
<evidence type="ECO:0000313" key="4">
    <source>
        <dbReference type="EMBL" id="EFL52892.1"/>
    </source>
</evidence>
<dbReference type="RefSeq" id="WP_005990809.1">
    <property type="nucleotide sequence ID" value="NZ_AECZ01000002.1"/>
</dbReference>
<dbReference type="CDD" id="cd01902">
    <property type="entry name" value="Ntn_CGH"/>
    <property type="match status" value="1"/>
</dbReference>
<dbReference type="eggNOG" id="COG3049">
    <property type="taxonomic scope" value="Bacteria"/>
</dbReference>
<dbReference type="PANTHER" id="PTHR35527">
    <property type="entry name" value="CHOLOYLGLYCINE HYDROLASE"/>
    <property type="match status" value="1"/>
</dbReference>
<dbReference type="STRING" id="596151.DesfrDRAFT_0522"/>
<evidence type="ECO:0000256" key="2">
    <source>
        <dbReference type="ARBA" id="ARBA00022801"/>
    </source>
</evidence>
<accession>E1JSC3</accession>
<keyword evidence="2 4" id="KW-0378">Hydrolase</keyword>
<dbReference type="InterPro" id="IPR029055">
    <property type="entry name" value="Ntn_hydrolases_N"/>
</dbReference>
<dbReference type="InterPro" id="IPR029132">
    <property type="entry name" value="CBAH/NAAA_C"/>
</dbReference>
<dbReference type="SUPFAM" id="SSF56235">
    <property type="entry name" value="N-terminal nucleophile aminohydrolases (Ntn hydrolases)"/>
    <property type="match status" value="1"/>
</dbReference>
<evidence type="ECO:0000313" key="5">
    <source>
        <dbReference type="Proteomes" id="UP000006250"/>
    </source>
</evidence>
<feature type="domain" description="Choloylglycine hydrolase/NAAA C-terminal" evidence="3">
    <location>
        <begin position="28"/>
        <end position="312"/>
    </location>
</feature>
<comment type="caution">
    <text evidence="4">The sequence shown here is derived from an EMBL/GenBank/DDBJ whole genome shotgun (WGS) entry which is preliminary data.</text>
</comment>
<dbReference type="Pfam" id="PF02275">
    <property type="entry name" value="CBAH"/>
    <property type="match status" value="1"/>
</dbReference>
<dbReference type="GO" id="GO:0016787">
    <property type="term" value="F:hydrolase activity"/>
    <property type="evidence" value="ECO:0007669"/>
    <property type="project" value="UniProtKB-KW"/>
</dbReference>
<dbReference type="AlphaFoldDB" id="E1JSC3"/>
<keyword evidence="5" id="KW-1185">Reference proteome</keyword>
<dbReference type="InterPro" id="IPR052193">
    <property type="entry name" value="Peptidase_C59"/>
</dbReference>
<sequence precursor="true">MDNGMLHVAVAALVMALILLVPAGARACTRAVFLGKDGMVITGRSMDWSEDIKSNLWVFPRGMARDGAAGPDSVTWTSKYGSVVASGYDVGTADGLNEKGLAANLLYLAESEYGTPAQGKKLLNIGVWAQYVLDNFATVAEAVKALAPEPFVIVAPALPNGKASTLHLSLSDASGDSAVFEYVGGKLVIHHGRQYQVMTNSPTFDQQLALNAYWNTVGGRAFLPGTARAADRFVRASYFLGLLPQTADAREALAGIVGVLRTVSVPLGVSEPGQPNISPTRWRTFSDQKDLIYFFDSATSPSLFWVKLTDLDFTKGAPVRKLTLTGGEIYSGNAADKFAASAPFVFLPYTPGQ</sequence>
<name>E1JSC3_SOLFR</name>
<gene>
    <name evidence="4" type="ORF">DesfrDRAFT_0522</name>
</gene>
<reference evidence="4 5" key="1">
    <citation type="submission" date="2010-08" db="EMBL/GenBank/DDBJ databases">
        <title>The draft genome of Desulfovibrio fructosovorans JJ.</title>
        <authorList>
            <consortium name="US DOE Joint Genome Institute (JGI-PGF)"/>
            <person name="Lucas S."/>
            <person name="Copeland A."/>
            <person name="Lapidus A."/>
            <person name="Cheng J.-F."/>
            <person name="Bruce D."/>
            <person name="Goodwin L."/>
            <person name="Pitluck S."/>
            <person name="Land M.L."/>
            <person name="Hauser L."/>
            <person name="Chang Y.-J."/>
            <person name="Jeffries C."/>
            <person name="Wall J.D."/>
            <person name="Stahl D.A."/>
            <person name="Arkin A.P."/>
            <person name="Dehal P."/>
            <person name="Stolyar S.M."/>
            <person name="Hazen T.C."/>
            <person name="Woyke T.J."/>
        </authorList>
    </citation>
    <scope>NUCLEOTIDE SEQUENCE [LARGE SCALE GENOMIC DNA]</scope>
    <source>
        <strain evidence="4 5">JJ</strain>
    </source>
</reference>
<proteinExistence type="inferred from homology"/>
<evidence type="ECO:0000256" key="1">
    <source>
        <dbReference type="ARBA" id="ARBA00006625"/>
    </source>
</evidence>